<protein>
    <submittedName>
        <fullName evidence="1">Uncharacterized protein</fullName>
    </submittedName>
</protein>
<accession>A0A0C9WPY5</accession>
<sequence>MELASLLQSLQNYPSLGSLGLTRLTAFLELCKIAKPAIEASIMDRRTAPETLSLNILTILAGVLQEYLSVIKDCWKPFRREVWASSGGATPSQTTIDLYNIHALDRGTSYQHFYPPVHVCQIFGCEHYWESDDITRLAEPVTHKATLFTLHNRALPVFTTSTYCRGKNYFLQSFFGR</sequence>
<dbReference type="Proteomes" id="UP000054477">
    <property type="component" value="Unassembled WGS sequence"/>
</dbReference>
<gene>
    <name evidence="1" type="ORF">K443DRAFT_112625</name>
</gene>
<dbReference type="STRING" id="1095629.A0A0C9WPY5"/>
<dbReference type="HOGENOM" id="CLU_1518100_0_0_1"/>
<dbReference type="EMBL" id="KN838867">
    <property type="protein sequence ID" value="KIJ93075.1"/>
    <property type="molecule type" value="Genomic_DNA"/>
</dbReference>
<proteinExistence type="predicted"/>
<organism evidence="1 2">
    <name type="scientific">Laccaria amethystina LaAM-08-1</name>
    <dbReference type="NCBI Taxonomy" id="1095629"/>
    <lineage>
        <taxon>Eukaryota</taxon>
        <taxon>Fungi</taxon>
        <taxon>Dikarya</taxon>
        <taxon>Basidiomycota</taxon>
        <taxon>Agaricomycotina</taxon>
        <taxon>Agaricomycetes</taxon>
        <taxon>Agaricomycetidae</taxon>
        <taxon>Agaricales</taxon>
        <taxon>Agaricineae</taxon>
        <taxon>Hydnangiaceae</taxon>
        <taxon>Laccaria</taxon>
    </lineage>
</organism>
<evidence type="ECO:0000313" key="2">
    <source>
        <dbReference type="Proteomes" id="UP000054477"/>
    </source>
</evidence>
<reference evidence="1 2" key="1">
    <citation type="submission" date="2014-04" db="EMBL/GenBank/DDBJ databases">
        <authorList>
            <consortium name="DOE Joint Genome Institute"/>
            <person name="Kuo A."/>
            <person name="Kohler A."/>
            <person name="Nagy L.G."/>
            <person name="Floudas D."/>
            <person name="Copeland A."/>
            <person name="Barry K.W."/>
            <person name="Cichocki N."/>
            <person name="Veneault-Fourrey C."/>
            <person name="LaButti K."/>
            <person name="Lindquist E.A."/>
            <person name="Lipzen A."/>
            <person name="Lundell T."/>
            <person name="Morin E."/>
            <person name="Murat C."/>
            <person name="Sun H."/>
            <person name="Tunlid A."/>
            <person name="Henrissat B."/>
            <person name="Grigoriev I.V."/>
            <person name="Hibbett D.S."/>
            <person name="Martin F."/>
            <person name="Nordberg H.P."/>
            <person name="Cantor M.N."/>
            <person name="Hua S.X."/>
        </authorList>
    </citation>
    <scope>NUCLEOTIDE SEQUENCE [LARGE SCALE GENOMIC DNA]</scope>
    <source>
        <strain evidence="1 2">LaAM-08-1</strain>
    </source>
</reference>
<dbReference type="AlphaFoldDB" id="A0A0C9WPY5"/>
<name>A0A0C9WPY5_9AGAR</name>
<keyword evidence="2" id="KW-1185">Reference proteome</keyword>
<reference evidence="2" key="2">
    <citation type="submission" date="2015-01" db="EMBL/GenBank/DDBJ databases">
        <title>Evolutionary Origins and Diversification of the Mycorrhizal Mutualists.</title>
        <authorList>
            <consortium name="DOE Joint Genome Institute"/>
            <consortium name="Mycorrhizal Genomics Consortium"/>
            <person name="Kohler A."/>
            <person name="Kuo A."/>
            <person name="Nagy L.G."/>
            <person name="Floudas D."/>
            <person name="Copeland A."/>
            <person name="Barry K.W."/>
            <person name="Cichocki N."/>
            <person name="Veneault-Fourrey C."/>
            <person name="LaButti K."/>
            <person name="Lindquist E.A."/>
            <person name="Lipzen A."/>
            <person name="Lundell T."/>
            <person name="Morin E."/>
            <person name="Murat C."/>
            <person name="Riley R."/>
            <person name="Ohm R."/>
            <person name="Sun H."/>
            <person name="Tunlid A."/>
            <person name="Henrissat B."/>
            <person name="Grigoriev I.V."/>
            <person name="Hibbett D.S."/>
            <person name="Martin F."/>
        </authorList>
    </citation>
    <scope>NUCLEOTIDE SEQUENCE [LARGE SCALE GENOMIC DNA]</scope>
    <source>
        <strain evidence="2">LaAM-08-1</strain>
    </source>
</reference>
<evidence type="ECO:0000313" key="1">
    <source>
        <dbReference type="EMBL" id="KIJ93075.1"/>
    </source>
</evidence>
<dbReference type="OrthoDB" id="2501483at2759"/>